<dbReference type="Pfam" id="PF02518">
    <property type="entry name" value="HATPase_c"/>
    <property type="match status" value="1"/>
</dbReference>
<evidence type="ECO:0000256" key="4">
    <source>
        <dbReference type="SAM" id="Phobius"/>
    </source>
</evidence>
<keyword evidence="4" id="KW-1133">Transmembrane helix</keyword>
<dbReference type="InterPro" id="IPR036097">
    <property type="entry name" value="HisK_dim/P_sf"/>
</dbReference>
<dbReference type="Gene3D" id="1.10.287.130">
    <property type="match status" value="1"/>
</dbReference>
<comment type="catalytic activity">
    <reaction evidence="1">
        <text>ATP + protein L-histidine = ADP + protein N-phospho-L-histidine.</text>
        <dbReference type="EC" id="2.7.13.3"/>
    </reaction>
</comment>
<dbReference type="EMBL" id="FNBD01000013">
    <property type="protein sequence ID" value="SDF38106.1"/>
    <property type="molecule type" value="Genomic_DNA"/>
</dbReference>
<dbReference type="Proteomes" id="UP000182114">
    <property type="component" value="Unassembled WGS sequence"/>
</dbReference>
<keyword evidence="3" id="KW-0597">Phosphoprotein</keyword>
<gene>
    <name evidence="6" type="ORF">SAMN04487992_11340</name>
</gene>
<dbReference type="Gene3D" id="3.30.565.10">
    <property type="entry name" value="Histidine kinase-like ATPase, C-terminal domain"/>
    <property type="match status" value="1"/>
</dbReference>
<evidence type="ECO:0000256" key="3">
    <source>
        <dbReference type="ARBA" id="ARBA00022553"/>
    </source>
</evidence>
<evidence type="ECO:0000259" key="5">
    <source>
        <dbReference type="PROSITE" id="PS50109"/>
    </source>
</evidence>
<sequence>MLLRRKIYIIVFVISVLGLFIVQYQYLRIGLNLAKVQFDKNILASSNHIKKELATENELTFLLGKSITKDGSYFSLSIDSVQDASSHFLNDFLIDRLAAQGITSDFTYQLVSRDSAYYLYSPKRFEKDDTLLNYPLELEGYLPKLIGEKLFLELQFKDMNTFFLYQLNGLTIPSLVFMLAIIFVVVWVLKSFYWQRKIITTTNEFINNLTHELKTPVFSIGLATKLLEEQGVVEQKPVLKLVRAQVDRLKSHIDKVLDLAKLEERKQVYTMVSIDFFSNLKQVCDEFEAIALLENVQFKYNLEVGSYVLRAESSHLENAVNNILDNAKKYSKDSEIYLKAFIKNKKLFIRIEDNGEGISVKEQRYIFQKYYRVFDENLHKVKGYGLGLSYVKNVIKNHGGKITLQSELGKGTIVVIELPVAHDATR</sequence>
<evidence type="ECO:0000313" key="6">
    <source>
        <dbReference type="EMBL" id="SDF38106.1"/>
    </source>
</evidence>
<keyword evidence="6" id="KW-0418">Kinase</keyword>
<feature type="transmembrane region" description="Helical" evidence="4">
    <location>
        <begin position="163"/>
        <end position="189"/>
    </location>
</feature>
<dbReference type="SMART" id="SM00387">
    <property type="entry name" value="HATPase_c"/>
    <property type="match status" value="1"/>
</dbReference>
<dbReference type="PRINTS" id="PR00344">
    <property type="entry name" value="BCTRLSENSOR"/>
</dbReference>
<feature type="domain" description="Histidine kinase" evidence="5">
    <location>
        <begin position="208"/>
        <end position="422"/>
    </location>
</feature>
<organism evidence="6 7">
    <name type="scientific">Cellulophaga baltica</name>
    <dbReference type="NCBI Taxonomy" id="76594"/>
    <lineage>
        <taxon>Bacteria</taxon>
        <taxon>Pseudomonadati</taxon>
        <taxon>Bacteroidota</taxon>
        <taxon>Flavobacteriia</taxon>
        <taxon>Flavobacteriales</taxon>
        <taxon>Flavobacteriaceae</taxon>
        <taxon>Cellulophaga</taxon>
    </lineage>
</organism>
<keyword evidence="6" id="KW-0808">Transferase</keyword>
<evidence type="ECO:0000313" key="7">
    <source>
        <dbReference type="Proteomes" id="UP000182114"/>
    </source>
</evidence>
<keyword evidence="4" id="KW-0472">Membrane</keyword>
<evidence type="ECO:0000256" key="2">
    <source>
        <dbReference type="ARBA" id="ARBA00012438"/>
    </source>
</evidence>
<name>A0A1G7KLS9_9FLAO</name>
<dbReference type="InterPro" id="IPR036890">
    <property type="entry name" value="HATPase_C_sf"/>
</dbReference>
<dbReference type="AlphaFoldDB" id="A0A1G7KLS9"/>
<dbReference type="InterPro" id="IPR005467">
    <property type="entry name" value="His_kinase_dom"/>
</dbReference>
<accession>A0A1G7KLS9</accession>
<dbReference type="InterPro" id="IPR003594">
    <property type="entry name" value="HATPase_dom"/>
</dbReference>
<evidence type="ECO:0000256" key="1">
    <source>
        <dbReference type="ARBA" id="ARBA00000085"/>
    </source>
</evidence>
<dbReference type="InterPro" id="IPR004358">
    <property type="entry name" value="Sig_transdc_His_kin-like_C"/>
</dbReference>
<dbReference type="PANTHER" id="PTHR43547">
    <property type="entry name" value="TWO-COMPONENT HISTIDINE KINASE"/>
    <property type="match status" value="1"/>
</dbReference>
<keyword evidence="4" id="KW-0812">Transmembrane</keyword>
<dbReference type="CDD" id="cd00075">
    <property type="entry name" value="HATPase"/>
    <property type="match status" value="1"/>
</dbReference>
<dbReference type="PANTHER" id="PTHR43547:SF2">
    <property type="entry name" value="HYBRID SIGNAL TRANSDUCTION HISTIDINE KINASE C"/>
    <property type="match status" value="1"/>
</dbReference>
<dbReference type="PROSITE" id="PS50109">
    <property type="entry name" value="HIS_KIN"/>
    <property type="match status" value="1"/>
</dbReference>
<keyword evidence="7" id="KW-1185">Reference proteome</keyword>
<dbReference type="SMART" id="SM00388">
    <property type="entry name" value="HisKA"/>
    <property type="match status" value="1"/>
</dbReference>
<dbReference type="SUPFAM" id="SSF55874">
    <property type="entry name" value="ATPase domain of HSP90 chaperone/DNA topoisomerase II/histidine kinase"/>
    <property type="match status" value="1"/>
</dbReference>
<dbReference type="eggNOG" id="COG5002">
    <property type="taxonomic scope" value="Bacteria"/>
</dbReference>
<dbReference type="CDD" id="cd00082">
    <property type="entry name" value="HisKA"/>
    <property type="match status" value="1"/>
</dbReference>
<dbReference type="Pfam" id="PF00512">
    <property type="entry name" value="HisKA"/>
    <property type="match status" value="1"/>
</dbReference>
<dbReference type="SUPFAM" id="SSF47384">
    <property type="entry name" value="Homodimeric domain of signal transducing histidine kinase"/>
    <property type="match status" value="1"/>
</dbReference>
<protein>
    <recommendedName>
        <fullName evidence="2">histidine kinase</fullName>
        <ecNumber evidence="2">2.7.13.3</ecNumber>
    </recommendedName>
</protein>
<reference evidence="7" key="1">
    <citation type="submission" date="2016-10" db="EMBL/GenBank/DDBJ databases">
        <authorList>
            <person name="Varghese N."/>
            <person name="Submissions S."/>
        </authorList>
    </citation>
    <scope>NUCLEOTIDE SEQUENCE [LARGE SCALE GENOMIC DNA]</scope>
    <source>
        <strain evidence="7">DSM 24729</strain>
    </source>
</reference>
<feature type="transmembrane region" description="Helical" evidence="4">
    <location>
        <begin position="7"/>
        <end position="26"/>
    </location>
</feature>
<dbReference type="EC" id="2.7.13.3" evidence="2"/>
<dbReference type="GO" id="GO:0000155">
    <property type="term" value="F:phosphorelay sensor kinase activity"/>
    <property type="evidence" value="ECO:0007669"/>
    <property type="project" value="InterPro"/>
</dbReference>
<dbReference type="InterPro" id="IPR003661">
    <property type="entry name" value="HisK_dim/P_dom"/>
</dbReference>
<proteinExistence type="predicted"/>